<organism evidence="2 4">
    <name type="scientific">Kurthia zopfii</name>
    <dbReference type="NCBI Taxonomy" id="1650"/>
    <lineage>
        <taxon>Bacteria</taxon>
        <taxon>Bacillati</taxon>
        <taxon>Bacillota</taxon>
        <taxon>Bacilli</taxon>
        <taxon>Bacillales</taxon>
        <taxon>Caryophanaceae</taxon>
        <taxon>Kurthia</taxon>
    </lineage>
</organism>
<dbReference type="EMBL" id="SNZG01000044">
    <property type="protein sequence ID" value="TDR34069.1"/>
    <property type="molecule type" value="Genomic_DNA"/>
</dbReference>
<keyword evidence="5" id="KW-1185">Reference proteome</keyword>
<dbReference type="Proteomes" id="UP000294641">
    <property type="component" value="Unassembled WGS sequence"/>
</dbReference>
<evidence type="ECO:0000256" key="1">
    <source>
        <dbReference type="SAM" id="Phobius"/>
    </source>
</evidence>
<reference evidence="3 5" key="2">
    <citation type="submission" date="2019-03" db="EMBL/GenBank/DDBJ databases">
        <title>Genomic Encyclopedia of Type Strains, Phase IV (KMG-IV): sequencing the most valuable type-strain genomes for metagenomic binning, comparative biology and taxonomic classification.</title>
        <authorList>
            <person name="Goeker M."/>
        </authorList>
    </citation>
    <scope>NUCLEOTIDE SEQUENCE [LARGE SCALE GENOMIC DNA]</scope>
    <source>
        <strain evidence="3 5">DSM 20580</strain>
    </source>
</reference>
<feature type="transmembrane region" description="Helical" evidence="1">
    <location>
        <begin position="35"/>
        <end position="55"/>
    </location>
</feature>
<keyword evidence="1" id="KW-0812">Transmembrane</keyword>
<dbReference type="AlphaFoldDB" id="A0A8B4Q6X6"/>
<name>A0A8B4Q6X6_9BACL</name>
<evidence type="ECO:0000313" key="3">
    <source>
        <dbReference type="EMBL" id="TDR34069.1"/>
    </source>
</evidence>
<evidence type="ECO:0000313" key="4">
    <source>
        <dbReference type="Proteomes" id="UP000254330"/>
    </source>
</evidence>
<keyword evidence="1" id="KW-0472">Membrane</keyword>
<gene>
    <name evidence="3" type="ORF">DFR61_1449</name>
    <name evidence="2" type="ORF">NCTC10597_00377</name>
</gene>
<keyword evidence="1" id="KW-1133">Transmembrane helix</keyword>
<reference evidence="2 4" key="1">
    <citation type="submission" date="2018-06" db="EMBL/GenBank/DDBJ databases">
        <authorList>
            <consortium name="Pathogen Informatics"/>
            <person name="Doyle S."/>
        </authorList>
    </citation>
    <scope>NUCLEOTIDE SEQUENCE [LARGE SCALE GENOMIC DNA]</scope>
    <source>
        <strain evidence="2 4">NCTC10597</strain>
    </source>
</reference>
<dbReference type="EMBL" id="UGNP01000001">
    <property type="protein sequence ID" value="STX08711.1"/>
    <property type="molecule type" value="Genomic_DNA"/>
</dbReference>
<dbReference type="Proteomes" id="UP000254330">
    <property type="component" value="Unassembled WGS sequence"/>
</dbReference>
<evidence type="ECO:0000313" key="2">
    <source>
        <dbReference type="EMBL" id="STX08711.1"/>
    </source>
</evidence>
<dbReference type="RefSeq" id="WP_109350678.1">
    <property type="nucleotide sequence ID" value="NZ_BJUE01000055.1"/>
</dbReference>
<proteinExistence type="predicted"/>
<evidence type="ECO:0000313" key="5">
    <source>
        <dbReference type="Proteomes" id="UP000294641"/>
    </source>
</evidence>
<dbReference type="OrthoDB" id="90521at2"/>
<accession>A0A8B4Q6X6</accession>
<comment type="caution">
    <text evidence="2">The sequence shown here is derived from an EMBL/GenBank/DDBJ whole genome shotgun (WGS) entry which is preliminary data.</text>
</comment>
<sequence length="495" mass="56421">MEKLCTKCLHQLGEKEKVCPICGEIQKKPKKSRQFRLPIMIAGAAVLVFGLIFLINSFNSAAKTEEAFTSILSDRNIKKIQKAIVHRDGSKINTAEAQAIADLVKDIGEVKTEQLFHSIQTSRIFNTYKMTSDEMSIATKKKEYAVAIKDVELEQLLPGKYNATVHSVGEPLKTSYETTVSVTKKNSELKNPPYLRDLKIDKPGSFSTHYFDKIEIQLNDERISLRKLVESYPLHTLSPDLSEYQIVGHWPWGEVVSPILPLEAIDLTELSLVSKKQNEQLLELLKDTINKIEHNKLAETETTDTFKNNNVKVSSKKIGEINSLFANFLYVNEDNEIKGVSAYYNTDTTDGSAKFVYDAEKKTWALHEVVGDGFQSEHLETAILTDQFEENLDQLSPNQLLFLFEEEYANAIYSLPFEKYNKVAFKQLPVCFKNNHSLTEEKPQVNRVEALDDGKIKVYSTDVCLNSNSYESETILVKEQFRWVIDQIVKRELIK</sequence>
<protein>
    <submittedName>
        <fullName evidence="2">Uncharacterized protein</fullName>
    </submittedName>
</protein>